<sequence length="106" mass="12250">MMSSRKAEYFPHQVRWQNICHENHSLAPMQSRTKNTLQDEQLGDVRFLRGSCGVCFSSGTGGECGLRATVRLDQRPQNREAAFARWKSLDPREMLTGTRSFEQHRH</sequence>
<name>A0AAV4SMD5_CAEEX</name>
<dbReference type="AlphaFoldDB" id="A0AAV4SMD5"/>
<protein>
    <submittedName>
        <fullName evidence="1">Uncharacterized protein</fullName>
    </submittedName>
</protein>
<organism evidence="1 2">
    <name type="scientific">Caerostris extrusa</name>
    <name type="common">Bark spider</name>
    <name type="synonym">Caerostris bankana</name>
    <dbReference type="NCBI Taxonomy" id="172846"/>
    <lineage>
        <taxon>Eukaryota</taxon>
        <taxon>Metazoa</taxon>
        <taxon>Ecdysozoa</taxon>
        <taxon>Arthropoda</taxon>
        <taxon>Chelicerata</taxon>
        <taxon>Arachnida</taxon>
        <taxon>Araneae</taxon>
        <taxon>Araneomorphae</taxon>
        <taxon>Entelegynae</taxon>
        <taxon>Araneoidea</taxon>
        <taxon>Araneidae</taxon>
        <taxon>Caerostris</taxon>
    </lineage>
</organism>
<dbReference type="Proteomes" id="UP001054945">
    <property type="component" value="Unassembled WGS sequence"/>
</dbReference>
<gene>
    <name evidence="1" type="ORF">CEXT_679091</name>
</gene>
<keyword evidence="2" id="KW-1185">Reference proteome</keyword>
<dbReference type="EMBL" id="BPLR01009939">
    <property type="protein sequence ID" value="GIY35603.1"/>
    <property type="molecule type" value="Genomic_DNA"/>
</dbReference>
<proteinExistence type="predicted"/>
<evidence type="ECO:0000313" key="2">
    <source>
        <dbReference type="Proteomes" id="UP001054945"/>
    </source>
</evidence>
<evidence type="ECO:0000313" key="1">
    <source>
        <dbReference type="EMBL" id="GIY35603.1"/>
    </source>
</evidence>
<reference evidence="1 2" key="1">
    <citation type="submission" date="2021-06" db="EMBL/GenBank/DDBJ databases">
        <title>Caerostris extrusa draft genome.</title>
        <authorList>
            <person name="Kono N."/>
            <person name="Arakawa K."/>
        </authorList>
    </citation>
    <scope>NUCLEOTIDE SEQUENCE [LARGE SCALE GENOMIC DNA]</scope>
</reference>
<accession>A0AAV4SMD5</accession>
<comment type="caution">
    <text evidence="1">The sequence shown here is derived from an EMBL/GenBank/DDBJ whole genome shotgun (WGS) entry which is preliminary data.</text>
</comment>